<accession>A0AA88AX97</accession>
<dbReference type="EMBL" id="BTGU01000065">
    <property type="protein sequence ID" value="GMN56668.1"/>
    <property type="molecule type" value="Genomic_DNA"/>
</dbReference>
<keyword evidence="5" id="KW-1185">Reference proteome</keyword>
<keyword evidence="2" id="KW-0677">Repeat</keyword>
<name>A0AA88AX97_FICCA</name>
<dbReference type="InterPro" id="IPR002885">
    <property type="entry name" value="PPR_rpt"/>
</dbReference>
<reference evidence="4" key="1">
    <citation type="submission" date="2023-07" db="EMBL/GenBank/DDBJ databases">
        <title>draft genome sequence of fig (Ficus carica).</title>
        <authorList>
            <person name="Takahashi T."/>
            <person name="Nishimura K."/>
        </authorList>
    </citation>
    <scope>NUCLEOTIDE SEQUENCE</scope>
</reference>
<dbReference type="GO" id="GO:0031930">
    <property type="term" value="P:mitochondria-nucleus signaling pathway"/>
    <property type="evidence" value="ECO:0007669"/>
    <property type="project" value="TreeGrafter"/>
</dbReference>
<evidence type="ECO:0000256" key="2">
    <source>
        <dbReference type="ARBA" id="ARBA00022737"/>
    </source>
</evidence>
<dbReference type="PANTHER" id="PTHR47936:SF1">
    <property type="entry name" value="PENTATRICOPEPTIDE REPEAT-CONTAINING PROTEIN GUN1, CHLOROPLASTIC"/>
    <property type="match status" value="1"/>
</dbReference>
<sequence length="464" mass="52649">MSAPKAISPYRLSSLLRRQKDPNLALQLFQNPNPQIQSPEPQKPFRHSLLSYDIIITKLGRAKMFDQMDQILSQLKEETRFVPREIIFCNVISFYGRARLPDRALKLFDEMPAFRCRRTVKSYNSVMDTLLKCSDFEKMREFFAGFESKVTPDACTYNILINACCKRGCLDDAWNVFDEMRRKRVRPNAVTFGTLVHGLCANSKLEEALNLKEDMLRVYEVKPDASVYASLMKELSRAGELSLTLGLKEEMEREGIKLDSGVYTTLISANFKVGRKEEAFRILEEMRVSGCKPDTVTYNAMIHGLCMEKDFEAACKMLDQIGEQGCKPDIISYNIIIGGLCKEGKWVEANDLFEDLPRRGCKRDVLSYRTIFDGLCGCKRFKEAALILDEMVFKGYAPSALSAQKLVGELCREGNMEELLWKVLTVLGNANLIDVNSWGLVISKACKKGMVSNVCELVDTLIVQ</sequence>
<dbReference type="InterPro" id="IPR011990">
    <property type="entry name" value="TPR-like_helical_dom_sf"/>
</dbReference>
<dbReference type="GO" id="GO:0048364">
    <property type="term" value="P:root development"/>
    <property type="evidence" value="ECO:0007669"/>
    <property type="project" value="EnsemblPlants"/>
</dbReference>
<dbReference type="GO" id="GO:0009507">
    <property type="term" value="C:chloroplast"/>
    <property type="evidence" value="ECO:0007669"/>
    <property type="project" value="TreeGrafter"/>
</dbReference>
<proteinExistence type="inferred from homology"/>
<gene>
    <name evidence="4" type="ORF">TIFTF001_025788</name>
</gene>
<protein>
    <recommendedName>
        <fullName evidence="6">Pentatricopeptide repeat-containing protein</fullName>
    </recommendedName>
</protein>
<dbReference type="Gramene" id="FCD_00030766-RA">
    <property type="protein sequence ID" value="FCD_00030766-RA:cds"/>
    <property type="gene ID" value="FCD_00030766"/>
</dbReference>
<dbReference type="GO" id="GO:0009793">
    <property type="term" value="P:embryo development ending in seed dormancy"/>
    <property type="evidence" value="ECO:0007669"/>
    <property type="project" value="EnsemblPlants"/>
</dbReference>
<dbReference type="Pfam" id="PF01535">
    <property type="entry name" value="PPR"/>
    <property type="match status" value="3"/>
</dbReference>
<dbReference type="PANTHER" id="PTHR47936">
    <property type="entry name" value="PPR_LONG DOMAIN-CONTAINING PROTEIN"/>
    <property type="match status" value="1"/>
</dbReference>
<evidence type="ECO:0000313" key="4">
    <source>
        <dbReference type="EMBL" id="GMN56668.1"/>
    </source>
</evidence>
<comment type="caution">
    <text evidence="4">The sequence shown here is derived from an EMBL/GenBank/DDBJ whole genome shotgun (WGS) entry which is preliminary data.</text>
</comment>
<dbReference type="Gene3D" id="1.25.40.10">
    <property type="entry name" value="Tetratricopeptide repeat domain"/>
    <property type="match status" value="5"/>
</dbReference>
<evidence type="ECO:0000256" key="3">
    <source>
        <dbReference type="PROSITE-ProRule" id="PRU00708"/>
    </source>
</evidence>
<organism evidence="4 5">
    <name type="scientific">Ficus carica</name>
    <name type="common">Common fig</name>
    <dbReference type="NCBI Taxonomy" id="3494"/>
    <lineage>
        <taxon>Eukaryota</taxon>
        <taxon>Viridiplantae</taxon>
        <taxon>Streptophyta</taxon>
        <taxon>Embryophyta</taxon>
        <taxon>Tracheophyta</taxon>
        <taxon>Spermatophyta</taxon>
        <taxon>Magnoliopsida</taxon>
        <taxon>eudicotyledons</taxon>
        <taxon>Gunneridae</taxon>
        <taxon>Pentapetalae</taxon>
        <taxon>rosids</taxon>
        <taxon>fabids</taxon>
        <taxon>Rosales</taxon>
        <taxon>Moraceae</taxon>
        <taxon>Ficeae</taxon>
        <taxon>Ficus</taxon>
    </lineage>
</organism>
<feature type="repeat" description="PPR" evidence="3">
    <location>
        <begin position="294"/>
        <end position="328"/>
    </location>
</feature>
<dbReference type="Pfam" id="PF13041">
    <property type="entry name" value="PPR_2"/>
    <property type="match status" value="2"/>
</dbReference>
<dbReference type="GO" id="GO:0010019">
    <property type="term" value="P:chloroplast-nucleus signaling pathway"/>
    <property type="evidence" value="ECO:0007669"/>
    <property type="project" value="TreeGrafter"/>
</dbReference>
<feature type="repeat" description="PPR" evidence="3">
    <location>
        <begin position="364"/>
        <end position="398"/>
    </location>
</feature>
<dbReference type="AlphaFoldDB" id="A0AA88AX97"/>
<feature type="repeat" description="PPR" evidence="3">
    <location>
        <begin position="329"/>
        <end position="363"/>
    </location>
</feature>
<evidence type="ECO:0008006" key="6">
    <source>
        <dbReference type="Google" id="ProtNLM"/>
    </source>
</evidence>
<evidence type="ECO:0000256" key="1">
    <source>
        <dbReference type="ARBA" id="ARBA00007626"/>
    </source>
</evidence>
<feature type="repeat" description="PPR" evidence="3">
    <location>
        <begin position="188"/>
        <end position="223"/>
    </location>
</feature>
<feature type="repeat" description="PPR" evidence="3">
    <location>
        <begin position="224"/>
        <end position="258"/>
    </location>
</feature>
<feature type="repeat" description="PPR" evidence="3">
    <location>
        <begin position="259"/>
        <end position="293"/>
    </location>
</feature>
<feature type="repeat" description="PPR" evidence="3">
    <location>
        <begin position="153"/>
        <end position="187"/>
    </location>
</feature>
<dbReference type="Proteomes" id="UP001187192">
    <property type="component" value="Unassembled WGS sequence"/>
</dbReference>
<dbReference type="NCBIfam" id="TIGR00756">
    <property type="entry name" value="PPR"/>
    <property type="match status" value="7"/>
</dbReference>
<dbReference type="PROSITE" id="PS51375">
    <property type="entry name" value="PPR"/>
    <property type="match status" value="7"/>
</dbReference>
<dbReference type="GO" id="GO:0048367">
    <property type="term" value="P:shoot system development"/>
    <property type="evidence" value="ECO:0007669"/>
    <property type="project" value="EnsemblPlants"/>
</dbReference>
<comment type="similarity">
    <text evidence="1">Belongs to the PPR family. P subfamily.</text>
</comment>
<evidence type="ECO:0000313" key="5">
    <source>
        <dbReference type="Proteomes" id="UP001187192"/>
    </source>
</evidence>